<evidence type="ECO:0000256" key="2">
    <source>
        <dbReference type="ARBA" id="ARBA00022692"/>
    </source>
</evidence>
<organism evidence="9 10">
    <name type="scientific">Rotaria sordida</name>
    <dbReference type="NCBI Taxonomy" id="392033"/>
    <lineage>
        <taxon>Eukaryota</taxon>
        <taxon>Metazoa</taxon>
        <taxon>Spiralia</taxon>
        <taxon>Gnathifera</taxon>
        <taxon>Rotifera</taxon>
        <taxon>Eurotatoria</taxon>
        <taxon>Bdelloidea</taxon>
        <taxon>Philodinida</taxon>
        <taxon>Philodinidae</taxon>
        <taxon>Rotaria</taxon>
    </lineage>
</organism>
<feature type="transmembrane region" description="Helical" evidence="6">
    <location>
        <begin position="93"/>
        <end position="113"/>
    </location>
</feature>
<dbReference type="EMBL" id="CAJNOU010006084">
    <property type="protein sequence ID" value="CAF1496474.1"/>
    <property type="molecule type" value="Genomic_DNA"/>
</dbReference>
<evidence type="ECO:0000259" key="7">
    <source>
        <dbReference type="PROSITE" id="PS50922"/>
    </source>
</evidence>
<keyword evidence="4 5" id="KW-0472">Membrane</keyword>
<keyword evidence="2 5" id="KW-0812">Transmembrane</keyword>
<comment type="subcellular location">
    <subcellularLocation>
        <location evidence="1">Membrane</location>
        <topology evidence="1">Multi-pass membrane protein</topology>
    </subcellularLocation>
</comment>
<evidence type="ECO:0000256" key="4">
    <source>
        <dbReference type="ARBA" id="ARBA00023136"/>
    </source>
</evidence>
<evidence type="ECO:0000313" key="10">
    <source>
        <dbReference type="Proteomes" id="UP000663889"/>
    </source>
</evidence>
<evidence type="ECO:0000256" key="6">
    <source>
        <dbReference type="SAM" id="Phobius"/>
    </source>
</evidence>
<dbReference type="InterPro" id="IPR006634">
    <property type="entry name" value="TLC-dom"/>
</dbReference>
<feature type="transmembrane region" description="Helical" evidence="6">
    <location>
        <begin position="65"/>
        <end position="87"/>
    </location>
</feature>
<reference evidence="9" key="1">
    <citation type="submission" date="2021-02" db="EMBL/GenBank/DDBJ databases">
        <authorList>
            <person name="Nowell W R."/>
        </authorList>
    </citation>
    <scope>NUCLEOTIDE SEQUENCE</scope>
</reference>
<dbReference type="AlphaFoldDB" id="A0A815SQ44"/>
<feature type="domain" description="TLC" evidence="7">
    <location>
        <begin position="57"/>
        <end position="144"/>
    </location>
</feature>
<proteinExistence type="predicted"/>
<accession>A0A815SQ44</accession>
<evidence type="ECO:0000313" key="8">
    <source>
        <dbReference type="EMBL" id="CAF1122771.1"/>
    </source>
</evidence>
<protein>
    <recommendedName>
        <fullName evidence="7">TLC domain-containing protein</fullName>
    </recommendedName>
</protein>
<evidence type="ECO:0000256" key="5">
    <source>
        <dbReference type="PROSITE-ProRule" id="PRU00205"/>
    </source>
</evidence>
<dbReference type="OrthoDB" id="10266980at2759"/>
<sequence>MLRINATLGIVYTILSFGFFVVCRYIVRPLTLIRPMNKRNEIIRKKSIRTWFTYSNEQEWKRSNLLISLLHSLITSILVCFSFWIYLPSIYDFVNHLSLVTYVTCSFSFRYFWYDLFDIISNKQESQFWELILHHILFNSDEIA</sequence>
<name>A0A815SQ44_9BILA</name>
<evidence type="ECO:0000313" key="9">
    <source>
        <dbReference type="EMBL" id="CAF1496474.1"/>
    </source>
</evidence>
<dbReference type="GO" id="GO:0016020">
    <property type="term" value="C:membrane"/>
    <property type="evidence" value="ECO:0007669"/>
    <property type="project" value="UniProtKB-SubCell"/>
</dbReference>
<dbReference type="EMBL" id="CAJNOO010001255">
    <property type="protein sequence ID" value="CAF1122771.1"/>
    <property type="molecule type" value="Genomic_DNA"/>
</dbReference>
<keyword evidence="3 6" id="KW-1133">Transmembrane helix</keyword>
<dbReference type="Proteomes" id="UP000663889">
    <property type="component" value="Unassembled WGS sequence"/>
</dbReference>
<dbReference type="PROSITE" id="PS50922">
    <property type="entry name" value="TLC"/>
    <property type="match status" value="1"/>
</dbReference>
<evidence type="ECO:0000256" key="1">
    <source>
        <dbReference type="ARBA" id="ARBA00004141"/>
    </source>
</evidence>
<dbReference type="Proteomes" id="UP000663882">
    <property type="component" value="Unassembled WGS sequence"/>
</dbReference>
<evidence type="ECO:0000256" key="3">
    <source>
        <dbReference type="ARBA" id="ARBA00022989"/>
    </source>
</evidence>
<gene>
    <name evidence="8" type="ORF">RFH988_LOCUS20443</name>
    <name evidence="9" type="ORF">SEV965_LOCUS35843</name>
</gene>
<feature type="transmembrane region" description="Helical" evidence="6">
    <location>
        <begin position="6"/>
        <end position="27"/>
    </location>
</feature>
<comment type="caution">
    <text evidence="9">The sequence shown here is derived from an EMBL/GenBank/DDBJ whole genome shotgun (WGS) entry which is preliminary data.</text>
</comment>